<dbReference type="KEGG" id="dap:Dacet_2682"/>
<dbReference type="Pfam" id="PF00005">
    <property type="entry name" value="ABC_tran"/>
    <property type="match status" value="1"/>
</dbReference>
<sequence length="409" mass="45353">MSRIAARNINKTYKYYKSEISRFLSWFGFNSTPSESYEVLKDISFFVEPGEALGVVGENGAGKSTLLKVLTGIVKPTSGEVQVNGRVAAILELGMGFNMDFTGRQNAKNALGMMGFSPSEIDRVLPEVEDFAEIGEYFDQSARMYSSGMLARVAFAVAIAFTPDVLIVDEALSVGDVYFQGKCFQKMLDIKNSGTSILLVSHDMQSVCSFCDRALLLKKGTVAAYGTPKDIAQKYERMVNSYSNRDVEIEPLNTARQVETDTVKAKLIKAEILGKDGENKKNFVSEEGVSLQFSYQILEDLNDAHFGIRITDRLGNSAFETNTYCMREQGKQLKKGDIAEVSFDFDINIISGAYTVDVAIANEGHSDTFFREYISMDNNVLIIDVVPNKDSIIYHGYCNLKPKVTVRSV</sequence>
<feature type="domain" description="ABC transporter" evidence="5">
    <location>
        <begin position="4"/>
        <end position="244"/>
    </location>
</feature>
<dbReference type="SUPFAM" id="SSF52540">
    <property type="entry name" value="P-loop containing nucleoside triphosphate hydrolases"/>
    <property type="match status" value="1"/>
</dbReference>
<gene>
    <name evidence="6" type="ordered locus">Dacet_2682</name>
</gene>
<dbReference type="Pfam" id="PF14524">
    <property type="entry name" value="Wzt_C"/>
    <property type="match status" value="1"/>
</dbReference>
<dbReference type="InterPro" id="IPR015860">
    <property type="entry name" value="ABC_transpr_TagH-like"/>
</dbReference>
<dbReference type="InParanoid" id="D4H581"/>
<dbReference type="EMBL" id="CP001968">
    <property type="protein sequence ID" value="ADD69437.1"/>
    <property type="molecule type" value="Genomic_DNA"/>
</dbReference>
<dbReference type="InterPro" id="IPR027417">
    <property type="entry name" value="P-loop_NTPase"/>
</dbReference>
<dbReference type="PROSITE" id="PS50893">
    <property type="entry name" value="ABC_TRANSPORTER_2"/>
    <property type="match status" value="1"/>
</dbReference>
<protein>
    <submittedName>
        <fullName evidence="6">ABC transporter related protein</fullName>
    </submittedName>
</protein>
<dbReference type="GO" id="GO:0016887">
    <property type="term" value="F:ATP hydrolysis activity"/>
    <property type="evidence" value="ECO:0007669"/>
    <property type="project" value="InterPro"/>
</dbReference>
<dbReference type="GO" id="GO:0140359">
    <property type="term" value="F:ABC-type transporter activity"/>
    <property type="evidence" value="ECO:0007669"/>
    <property type="project" value="InterPro"/>
</dbReference>
<dbReference type="InterPro" id="IPR029439">
    <property type="entry name" value="Wzt_C"/>
</dbReference>
<dbReference type="PANTHER" id="PTHR46743">
    <property type="entry name" value="TEICHOIC ACIDS EXPORT ATP-BINDING PROTEIN TAGH"/>
    <property type="match status" value="1"/>
</dbReference>
<dbReference type="InterPro" id="IPR003593">
    <property type="entry name" value="AAA+_ATPase"/>
</dbReference>
<dbReference type="CDD" id="cd10147">
    <property type="entry name" value="Wzt_C-like"/>
    <property type="match status" value="1"/>
</dbReference>
<keyword evidence="7" id="KW-1185">Reference proteome</keyword>
<dbReference type="OrthoDB" id="9778870at2"/>
<dbReference type="GO" id="GO:0005524">
    <property type="term" value="F:ATP binding"/>
    <property type="evidence" value="ECO:0007669"/>
    <property type="project" value="UniProtKB-KW"/>
</dbReference>
<name>D4H581_DENA2</name>
<dbReference type="InterPro" id="IPR003439">
    <property type="entry name" value="ABC_transporter-like_ATP-bd"/>
</dbReference>
<evidence type="ECO:0000256" key="4">
    <source>
        <dbReference type="ARBA" id="ARBA00022840"/>
    </source>
</evidence>
<dbReference type="SMART" id="SM00382">
    <property type="entry name" value="AAA"/>
    <property type="match status" value="1"/>
</dbReference>
<dbReference type="Gene3D" id="2.70.50.60">
    <property type="entry name" value="abc- transporter (atp binding component) like domain"/>
    <property type="match status" value="1"/>
</dbReference>
<keyword evidence="3" id="KW-0547">Nucleotide-binding</keyword>
<evidence type="ECO:0000313" key="7">
    <source>
        <dbReference type="Proteomes" id="UP000002012"/>
    </source>
</evidence>
<comment type="similarity">
    <text evidence="1">Belongs to the ABC transporter superfamily.</text>
</comment>
<evidence type="ECO:0000256" key="3">
    <source>
        <dbReference type="ARBA" id="ARBA00022741"/>
    </source>
</evidence>
<keyword evidence="2" id="KW-0813">Transport</keyword>
<dbReference type="RefSeq" id="WP_013011931.1">
    <property type="nucleotide sequence ID" value="NC_013943.1"/>
</dbReference>
<evidence type="ECO:0000256" key="2">
    <source>
        <dbReference type="ARBA" id="ARBA00022448"/>
    </source>
</evidence>
<accession>D4H581</accession>
<evidence type="ECO:0000259" key="5">
    <source>
        <dbReference type="PROSITE" id="PS50893"/>
    </source>
</evidence>
<dbReference type="Gene3D" id="3.40.50.300">
    <property type="entry name" value="P-loop containing nucleotide triphosphate hydrolases"/>
    <property type="match status" value="1"/>
</dbReference>
<organism evidence="6 7">
    <name type="scientific">Denitrovibrio acetiphilus (strain DSM 12809 / NBRC 114555 / N2460)</name>
    <dbReference type="NCBI Taxonomy" id="522772"/>
    <lineage>
        <taxon>Bacteria</taxon>
        <taxon>Pseudomonadati</taxon>
        <taxon>Deferribacterota</taxon>
        <taxon>Deferribacteres</taxon>
        <taxon>Deferribacterales</taxon>
        <taxon>Geovibrionaceae</taxon>
        <taxon>Denitrovibrio</taxon>
    </lineage>
</organism>
<reference evidence="6 7" key="1">
    <citation type="journal article" date="2010" name="Stand. Genomic Sci.">
        <title>Complete genome sequence of Denitrovibrio acetiphilus type strain (N2460).</title>
        <authorList>
            <person name="Kiss H."/>
            <person name="Lang E."/>
            <person name="Lapidus A."/>
            <person name="Copeland A."/>
            <person name="Nolan M."/>
            <person name="Glavina Del Rio T."/>
            <person name="Chen F."/>
            <person name="Lucas S."/>
            <person name="Tice H."/>
            <person name="Cheng J.F."/>
            <person name="Han C."/>
            <person name="Goodwin L."/>
            <person name="Pitluck S."/>
            <person name="Liolios K."/>
            <person name="Pati A."/>
            <person name="Ivanova N."/>
            <person name="Mavromatis K."/>
            <person name="Chen A."/>
            <person name="Palaniappan K."/>
            <person name="Land M."/>
            <person name="Hauser L."/>
            <person name="Chang Y.J."/>
            <person name="Jeffries C.D."/>
            <person name="Detter J.C."/>
            <person name="Brettin T."/>
            <person name="Spring S."/>
            <person name="Rohde M."/>
            <person name="Goker M."/>
            <person name="Woyke T."/>
            <person name="Bristow J."/>
            <person name="Eisen J.A."/>
            <person name="Markowitz V."/>
            <person name="Hugenholtz P."/>
            <person name="Kyrpides N.C."/>
            <person name="Klenk H.P."/>
        </authorList>
    </citation>
    <scope>NUCLEOTIDE SEQUENCE [LARGE SCALE GENOMIC DNA]</scope>
    <source>
        <strain evidence="7">DSM 12809 / NBRC 114555 / N2460</strain>
    </source>
</reference>
<dbReference type="PANTHER" id="PTHR46743:SF2">
    <property type="entry name" value="TEICHOIC ACIDS EXPORT ATP-BINDING PROTEIN TAGH"/>
    <property type="match status" value="1"/>
</dbReference>
<dbReference type="GO" id="GO:0016020">
    <property type="term" value="C:membrane"/>
    <property type="evidence" value="ECO:0007669"/>
    <property type="project" value="InterPro"/>
</dbReference>
<evidence type="ECO:0000256" key="1">
    <source>
        <dbReference type="ARBA" id="ARBA00005417"/>
    </source>
</evidence>
<dbReference type="STRING" id="522772.Dacet_2682"/>
<keyword evidence="4" id="KW-0067">ATP-binding</keyword>
<dbReference type="InterPro" id="IPR017871">
    <property type="entry name" value="ABC_transporter-like_CS"/>
</dbReference>
<dbReference type="PaxDb" id="522772-Dacet_2682"/>
<dbReference type="CDD" id="cd03220">
    <property type="entry name" value="ABC_KpsT_Wzt"/>
    <property type="match status" value="1"/>
</dbReference>
<evidence type="ECO:0000313" key="6">
    <source>
        <dbReference type="EMBL" id="ADD69437.1"/>
    </source>
</evidence>
<dbReference type="HOGENOM" id="CLU_000604_101_1_0"/>
<dbReference type="InterPro" id="IPR050683">
    <property type="entry name" value="Bact_Polysacc_Export_ATP-bd"/>
</dbReference>
<dbReference type="eggNOG" id="COG1134">
    <property type="taxonomic scope" value="Bacteria"/>
</dbReference>
<dbReference type="AlphaFoldDB" id="D4H581"/>
<proteinExistence type="inferred from homology"/>
<dbReference type="PROSITE" id="PS00211">
    <property type="entry name" value="ABC_TRANSPORTER_1"/>
    <property type="match status" value="1"/>
</dbReference>
<dbReference type="Proteomes" id="UP000002012">
    <property type="component" value="Chromosome"/>
</dbReference>